<organism evidence="1 2">
    <name type="scientific">Ixodes persulcatus</name>
    <name type="common">Taiga tick</name>
    <dbReference type="NCBI Taxonomy" id="34615"/>
    <lineage>
        <taxon>Eukaryota</taxon>
        <taxon>Metazoa</taxon>
        <taxon>Ecdysozoa</taxon>
        <taxon>Arthropoda</taxon>
        <taxon>Chelicerata</taxon>
        <taxon>Arachnida</taxon>
        <taxon>Acari</taxon>
        <taxon>Parasitiformes</taxon>
        <taxon>Ixodida</taxon>
        <taxon>Ixodoidea</taxon>
        <taxon>Ixodidae</taxon>
        <taxon>Ixodinae</taxon>
        <taxon>Ixodes</taxon>
    </lineage>
</organism>
<evidence type="ECO:0000313" key="1">
    <source>
        <dbReference type="EMBL" id="KAG0425211.1"/>
    </source>
</evidence>
<comment type="caution">
    <text evidence="1">The sequence shown here is derived from an EMBL/GenBank/DDBJ whole genome shotgun (WGS) entry which is preliminary data.</text>
</comment>
<evidence type="ECO:0000313" key="2">
    <source>
        <dbReference type="Proteomes" id="UP000805193"/>
    </source>
</evidence>
<sequence>MTNFLAQFLGVALSLATSKIVLLVAVGLLCLKLYLVHSKGVCRSTQTLEGKTVIVTGGNAGIGKETAKELARRKARVILACRNLEKADKAMQEIFEETQQKVVVKRLDLASLRSVREFADDILKTESRLDVLVNNAGLINDTSKVQLTEDGYEVCFQSNYLGHFLLTILLSELLKKSAPSRVINLSSILHHIGSTAHLHDKATGNHPWTHPVLVYSNTKMAMLVFSRALAAKLKPHGVTVNAVHPGPVKTSIVQGTSFSVSLFFTFIFNYFGKTPQEGAQTSIYTAVEPSLVNETGKYFVDCRKDLMGWNALGRKRAQEVFEASLKLVQLDPAQVEKQLQSPTS</sequence>
<dbReference type="EMBL" id="JABSTQ010009876">
    <property type="protein sequence ID" value="KAG0425211.1"/>
    <property type="molecule type" value="Genomic_DNA"/>
</dbReference>
<protein>
    <submittedName>
        <fullName evidence="1">Uncharacterized protein</fullName>
    </submittedName>
</protein>
<keyword evidence="2" id="KW-1185">Reference proteome</keyword>
<name>A0AC60PVQ6_IXOPE</name>
<gene>
    <name evidence="1" type="ORF">HPB47_027614</name>
</gene>
<proteinExistence type="predicted"/>
<reference evidence="1 2" key="1">
    <citation type="journal article" date="2020" name="Cell">
        <title>Large-Scale Comparative Analyses of Tick Genomes Elucidate Their Genetic Diversity and Vector Capacities.</title>
        <authorList>
            <consortium name="Tick Genome and Microbiome Consortium (TIGMIC)"/>
            <person name="Jia N."/>
            <person name="Wang J."/>
            <person name="Shi W."/>
            <person name="Du L."/>
            <person name="Sun Y."/>
            <person name="Zhan W."/>
            <person name="Jiang J.F."/>
            <person name="Wang Q."/>
            <person name="Zhang B."/>
            <person name="Ji P."/>
            <person name="Bell-Sakyi L."/>
            <person name="Cui X.M."/>
            <person name="Yuan T.T."/>
            <person name="Jiang B.G."/>
            <person name="Yang W.F."/>
            <person name="Lam T.T."/>
            <person name="Chang Q.C."/>
            <person name="Ding S.J."/>
            <person name="Wang X.J."/>
            <person name="Zhu J.G."/>
            <person name="Ruan X.D."/>
            <person name="Zhao L."/>
            <person name="Wei J.T."/>
            <person name="Ye R.Z."/>
            <person name="Que T.C."/>
            <person name="Du C.H."/>
            <person name="Zhou Y.H."/>
            <person name="Cheng J.X."/>
            <person name="Dai P.F."/>
            <person name="Guo W.B."/>
            <person name="Han X.H."/>
            <person name="Huang E.J."/>
            <person name="Li L.F."/>
            <person name="Wei W."/>
            <person name="Gao Y.C."/>
            <person name="Liu J.Z."/>
            <person name="Shao H.Z."/>
            <person name="Wang X."/>
            <person name="Wang C.C."/>
            <person name="Yang T.C."/>
            <person name="Huo Q.B."/>
            <person name="Li W."/>
            <person name="Chen H.Y."/>
            <person name="Chen S.E."/>
            <person name="Zhou L.G."/>
            <person name="Ni X.B."/>
            <person name="Tian J.H."/>
            <person name="Sheng Y."/>
            <person name="Liu T."/>
            <person name="Pan Y.S."/>
            <person name="Xia L.Y."/>
            <person name="Li J."/>
            <person name="Zhao F."/>
            <person name="Cao W.C."/>
        </authorList>
    </citation>
    <scope>NUCLEOTIDE SEQUENCE [LARGE SCALE GENOMIC DNA]</scope>
    <source>
        <strain evidence="1">Iper-2018</strain>
    </source>
</reference>
<dbReference type="Proteomes" id="UP000805193">
    <property type="component" value="Unassembled WGS sequence"/>
</dbReference>
<accession>A0AC60PVQ6</accession>